<evidence type="ECO:0000313" key="1">
    <source>
        <dbReference type="EMBL" id="MDA0158797.1"/>
    </source>
</evidence>
<dbReference type="EMBL" id="JAPDOD010000001">
    <property type="protein sequence ID" value="MDA0158797.1"/>
    <property type="molecule type" value="Genomic_DNA"/>
</dbReference>
<name>A0A9X3MN57_9ACTN</name>
<dbReference type="RefSeq" id="WP_270037395.1">
    <property type="nucleotide sequence ID" value="NZ_JAPDOD010000001.1"/>
</dbReference>
<reference evidence="1" key="1">
    <citation type="submission" date="2022-10" db="EMBL/GenBank/DDBJ databases">
        <title>The WGS of Solirubrobacter ginsenosidimutans DSM 21036.</title>
        <authorList>
            <person name="Jiang Z."/>
        </authorList>
    </citation>
    <scope>NUCLEOTIDE SEQUENCE</scope>
    <source>
        <strain evidence="1">DSM 21036</strain>
    </source>
</reference>
<dbReference type="Proteomes" id="UP001149140">
    <property type="component" value="Unassembled WGS sequence"/>
</dbReference>
<proteinExistence type="predicted"/>
<keyword evidence="2" id="KW-1185">Reference proteome</keyword>
<organism evidence="1 2">
    <name type="scientific">Solirubrobacter ginsenosidimutans</name>
    <dbReference type="NCBI Taxonomy" id="490573"/>
    <lineage>
        <taxon>Bacteria</taxon>
        <taxon>Bacillati</taxon>
        <taxon>Actinomycetota</taxon>
        <taxon>Thermoleophilia</taxon>
        <taxon>Solirubrobacterales</taxon>
        <taxon>Solirubrobacteraceae</taxon>
        <taxon>Solirubrobacter</taxon>
    </lineage>
</organism>
<comment type="caution">
    <text evidence="1">The sequence shown here is derived from an EMBL/GenBank/DDBJ whole genome shotgun (WGS) entry which is preliminary data.</text>
</comment>
<protein>
    <submittedName>
        <fullName evidence="1">Uncharacterized protein</fullName>
    </submittedName>
</protein>
<evidence type="ECO:0000313" key="2">
    <source>
        <dbReference type="Proteomes" id="UP001149140"/>
    </source>
</evidence>
<gene>
    <name evidence="1" type="ORF">OM076_00855</name>
</gene>
<dbReference type="AlphaFoldDB" id="A0A9X3MN57"/>
<sequence>MLAVVDAYGPVGIGFEVSTEFTIEVCGRSGTLWQYSSGPACSALDPGVGDLARWFDFWARDRFADLLTDVRRDGFDGPDPPADYGIAWDITDAARETQRRCDATPVDQRPAIPEPIRIPVPESGVLWNEPMVSWRRKPSPGTD</sequence>
<accession>A0A9X3MN57</accession>